<dbReference type="OrthoDB" id="9875936at2"/>
<dbReference type="KEGG" id="dze:Dd1591_2812"/>
<dbReference type="STRING" id="561229.Dd1591_2812"/>
<dbReference type="Proteomes" id="UP000002735">
    <property type="component" value="Chromosome"/>
</dbReference>
<dbReference type="HOGENOM" id="CLU_1737639_0_0_6"/>
<reference evidence="1 2" key="1">
    <citation type="submission" date="2009-06" db="EMBL/GenBank/DDBJ databases">
        <title>Complete sequence of Dickeya zeae Ech1591.</title>
        <authorList>
            <consortium name="US DOE Joint Genome Institute"/>
            <person name="Lucas S."/>
            <person name="Copeland A."/>
            <person name="Lapidus A."/>
            <person name="Glavina del Rio T."/>
            <person name="Tice H."/>
            <person name="Bruce D."/>
            <person name="Goodwin L."/>
            <person name="Pitluck S."/>
            <person name="Chertkov O."/>
            <person name="Brettin T."/>
            <person name="Detter J.C."/>
            <person name="Han C."/>
            <person name="Larimer F."/>
            <person name="Land M."/>
            <person name="Hauser L."/>
            <person name="Kyrpides N."/>
            <person name="Ovchinnikova G."/>
            <person name="Balakrishnan V."/>
            <person name="Glasner J."/>
            <person name="Perna N.T."/>
        </authorList>
    </citation>
    <scope>NUCLEOTIDE SEQUENCE [LARGE SCALE GENOMIC DNA]</scope>
    <source>
        <strain evidence="1 2">Ech1591</strain>
    </source>
</reference>
<organism evidence="1 2">
    <name type="scientific">Dickeya chrysanthemi (strain Ech1591)</name>
    <name type="common">Dickeya zeae (strain Ech1591)</name>
    <dbReference type="NCBI Taxonomy" id="561229"/>
    <lineage>
        <taxon>Bacteria</taxon>
        <taxon>Pseudomonadati</taxon>
        <taxon>Pseudomonadota</taxon>
        <taxon>Gammaproteobacteria</taxon>
        <taxon>Enterobacterales</taxon>
        <taxon>Pectobacteriaceae</taxon>
        <taxon>Dickeya</taxon>
    </lineage>
</organism>
<accession>C6CNW0</accession>
<dbReference type="RefSeq" id="WP_012770490.1">
    <property type="nucleotide sequence ID" value="NC_012912.1"/>
</dbReference>
<dbReference type="eggNOG" id="ENOG502ZG7B">
    <property type="taxonomic scope" value="Bacteria"/>
</dbReference>
<sequence length="150" mass="17760">MSKTLRERLKNAAQDGEKKRILKFISDEFSFDGNEVTFCERDFNDVLLCLNEKDIERIDLSVSDESIFIRFDRFLKGLNSIGDVLFYVATKDNYYYLKLPVSFLKNRPDFFWKIKGHNHGVSNCILVEENGDFGFVKLYTEYGYELYEWV</sequence>
<evidence type="ECO:0000313" key="1">
    <source>
        <dbReference type="EMBL" id="ACT07635.1"/>
    </source>
</evidence>
<dbReference type="AlphaFoldDB" id="C6CNW0"/>
<name>C6CNW0_DICC1</name>
<dbReference type="EMBL" id="CP001655">
    <property type="protein sequence ID" value="ACT07635.1"/>
    <property type="molecule type" value="Genomic_DNA"/>
</dbReference>
<evidence type="ECO:0000313" key="2">
    <source>
        <dbReference type="Proteomes" id="UP000002735"/>
    </source>
</evidence>
<gene>
    <name evidence="1" type="ordered locus">Dd1591_2812</name>
</gene>
<dbReference type="GeneID" id="45080862"/>
<proteinExistence type="predicted"/>
<protein>
    <submittedName>
        <fullName evidence="1">Uncharacterized protein</fullName>
    </submittedName>
</protein>